<dbReference type="InterPro" id="IPR023214">
    <property type="entry name" value="HAD_sf"/>
</dbReference>
<proteinExistence type="predicted"/>
<accession>S5LX02</accession>
<dbReference type="EMBL" id="CP005074">
    <property type="protein sequence ID" value="AGR41166.1"/>
    <property type="molecule type" value="Genomic_DNA"/>
</dbReference>
<dbReference type="PANTHER" id="PTHR10000:SF8">
    <property type="entry name" value="HAD SUPERFAMILY HYDROLASE-LIKE, TYPE 3"/>
    <property type="match status" value="1"/>
</dbReference>
<dbReference type="NCBIfam" id="TIGR01484">
    <property type="entry name" value="HAD-SF-IIB"/>
    <property type="match status" value="1"/>
</dbReference>
<dbReference type="Gene3D" id="3.40.50.1000">
    <property type="entry name" value="HAD superfamily/HAD-like"/>
    <property type="match status" value="1"/>
</dbReference>
<protein>
    <submittedName>
        <fullName evidence="1">HAD family hydrolase</fullName>
    </submittedName>
</protein>
<dbReference type="GO" id="GO:0000287">
    <property type="term" value="F:magnesium ion binding"/>
    <property type="evidence" value="ECO:0007669"/>
    <property type="project" value="TreeGrafter"/>
</dbReference>
<dbReference type="RefSeq" id="WP_020834305.1">
    <property type="nucleotide sequence ID" value="NC_021846.1"/>
</dbReference>
<dbReference type="PATRIC" id="fig|1276220.3.peg.551"/>
<dbReference type="PANTHER" id="PTHR10000">
    <property type="entry name" value="PHOSPHOSERINE PHOSPHATASE"/>
    <property type="match status" value="1"/>
</dbReference>
<evidence type="ECO:0000313" key="2">
    <source>
        <dbReference type="Proteomes" id="UP000014984"/>
    </source>
</evidence>
<dbReference type="SUPFAM" id="SSF56784">
    <property type="entry name" value="HAD-like"/>
    <property type="match status" value="1"/>
</dbReference>
<dbReference type="InterPro" id="IPR036412">
    <property type="entry name" value="HAD-like_sf"/>
</dbReference>
<dbReference type="Pfam" id="PF08282">
    <property type="entry name" value="Hydrolase_3"/>
    <property type="match status" value="1"/>
</dbReference>
<dbReference type="GO" id="GO:0016791">
    <property type="term" value="F:phosphatase activity"/>
    <property type="evidence" value="ECO:0007669"/>
    <property type="project" value="TreeGrafter"/>
</dbReference>
<reference evidence="1 2" key="1">
    <citation type="journal article" date="2013" name="Genome Biol. Evol.">
        <title>Comparison of metabolic capacities and inference of gene content evolution in mosquito-associated Spiroplasma diminutum and S. taiwanense.</title>
        <authorList>
            <person name="Lo W.S."/>
            <person name="Ku C."/>
            <person name="Chen L.L."/>
            <person name="Chang T.H."/>
            <person name="Kuo C.H."/>
        </authorList>
    </citation>
    <scope>NUCLEOTIDE SEQUENCE [LARGE SCALE GENOMIC DNA]</scope>
    <source>
        <strain evidence="1">CT-1</strain>
    </source>
</reference>
<evidence type="ECO:0000313" key="1">
    <source>
        <dbReference type="EMBL" id="AGR41166.1"/>
    </source>
</evidence>
<dbReference type="eggNOG" id="COG0561">
    <property type="taxonomic scope" value="Bacteria"/>
</dbReference>
<dbReference type="Gene3D" id="3.30.1240.10">
    <property type="match status" value="1"/>
</dbReference>
<keyword evidence="2" id="KW-1185">Reference proteome</keyword>
<organism evidence="1 2">
    <name type="scientific">Spiroplasma taiwanense CT-1</name>
    <dbReference type="NCBI Taxonomy" id="1276220"/>
    <lineage>
        <taxon>Bacteria</taxon>
        <taxon>Bacillati</taxon>
        <taxon>Mycoplasmatota</taxon>
        <taxon>Mollicutes</taxon>
        <taxon>Entomoplasmatales</taxon>
        <taxon>Spiroplasmataceae</taxon>
        <taxon>Spiroplasma</taxon>
    </lineage>
</organism>
<dbReference type="AlphaFoldDB" id="S5LX02"/>
<dbReference type="OrthoDB" id="388395at2"/>
<dbReference type="InterPro" id="IPR006379">
    <property type="entry name" value="HAD-SF_hydro_IIB"/>
</dbReference>
<dbReference type="STRING" id="1276220.STAIW_v1c05410"/>
<gene>
    <name evidence="1" type="ORF">STAIW_v1c05410</name>
</gene>
<dbReference type="HOGENOM" id="CLU_044146_1_4_14"/>
<sequence>MEINKIAATDLDGTIIFERDRISDGNKELLLKFQQKTNNKLTIVTGRSYFLTDFAAKELNVKLPVICSNGVSVINPETFEYIAKNHFTEKEILNLMKLFIQEKIDFSIANDFTTHFVKGIGWHSEFFSNENLFNFHKLPVDRVFHEYNSIEELSQECVKTDSTFVSIVLECNSEEKLQRARILGKELELELLEFKYHNGEIGRRIEVYKKNSSKSWGLNALANYLNITKNDIFIFGDEHNDYAMFEDFPNSFAVGNAIEGIKELASEVIDTVYNCGVGKKLNEIINNFI</sequence>
<dbReference type="Proteomes" id="UP000014984">
    <property type="component" value="Chromosome"/>
</dbReference>
<dbReference type="KEGG" id="stai:STAIW_v1c05410"/>
<name>S5LX02_9MOLU</name>
<dbReference type="GO" id="GO:0005829">
    <property type="term" value="C:cytosol"/>
    <property type="evidence" value="ECO:0007669"/>
    <property type="project" value="TreeGrafter"/>
</dbReference>
<keyword evidence="1" id="KW-0378">Hydrolase</keyword>